<feature type="transmembrane region" description="Helical" evidence="1">
    <location>
        <begin position="176"/>
        <end position="195"/>
    </location>
</feature>
<feature type="transmembrane region" description="Helical" evidence="1">
    <location>
        <begin position="79"/>
        <end position="99"/>
    </location>
</feature>
<keyword evidence="1" id="KW-0472">Membrane</keyword>
<keyword evidence="3" id="KW-1185">Reference proteome</keyword>
<organism evidence="2 3">
    <name type="scientific">Thermophilibacter gallinarum</name>
    <dbReference type="NCBI Taxonomy" id="2779357"/>
    <lineage>
        <taxon>Bacteria</taxon>
        <taxon>Bacillati</taxon>
        <taxon>Actinomycetota</taxon>
        <taxon>Coriobacteriia</taxon>
        <taxon>Coriobacteriales</taxon>
        <taxon>Atopobiaceae</taxon>
        <taxon>Thermophilibacter</taxon>
    </lineage>
</organism>
<dbReference type="Proteomes" id="UP001194273">
    <property type="component" value="Unassembled WGS sequence"/>
</dbReference>
<evidence type="ECO:0000313" key="2">
    <source>
        <dbReference type="EMBL" id="MBE5023840.1"/>
    </source>
</evidence>
<proteinExistence type="predicted"/>
<keyword evidence="1" id="KW-0812">Transmembrane</keyword>
<accession>A0ABR9QRY4</accession>
<comment type="caution">
    <text evidence="2">The sequence shown here is derived from an EMBL/GenBank/DDBJ whole genome shotgun (WGS) entry which is preliminary data.</text>
</comment>
<evidence type="ECO:0000313" key="3">
    <source>
        <dbReference type="Proteomes" id="UP001194273"/>
    </source>
</evidence>
<gene>
    <name evidence="2" type="ORF">INF26_03100</name>
</gene>
<feature type="transmembrane region" description="Helical" evidence="1">
    <location>
        <begin position="229"/>
        <end position="249"/>
    </location>
</feature>
<feature type="transmembrane region" description="Helical" evidence="1">
    <location>
        <begin position="6"/>
        <end position="28"/>
    </location>
</feature>
<reference evidence="2 3" key="1">
    <citation type="submission" date="2020-10" db="EMBL/GenBank/DDBJ databases">
        <title>ChiBAC.</title>
        <authorList>
            <person name="Zenner C."/>
            <person name="Hitch T.C.A."/>
            <person name="Clavel T."/>
        </authorList>
    </citation>
    <scope>NUCLEOTIDE SEQUENCE [LARGE SCALE GENOMIC DNA]</scope>
    <source>
        <strain evidence="2 3">DSM 107455</strain>
    </source>
</reference>
<sequence length="257" mass="27831">METINVGAAIFAAALAVLAPILFILYVFRFRKLAFHLPDVLMGIIVSWFAQTVLFSLIVRLVPQIPGLSLLSGDPLAQQLLYGVAGAVCFLGGWLAVWATTYQRRFSEGQVSRLTVGASVIKILSDIMSAAISNVTVALRISDGTLEGLLAQSVNNPAVDAAELAATYESYTPAQYLYLGILAILVIQTTYLVLLQIAEGKPAWQPVVWSLAFSFVYNFTYSIPIPNVMLIVAMALAIAELVVISRIMGDYLARKDA</sequence>
<name>A0ABR9QRY4_9ACTN</name>
<protein>
    <recommendedName>
        <fullName evidence="4">YhfC family intramembrane metalloprotease</fullName>
    </recommendedName>
</protein>
<dbReference type="EMBL" id="JADCJZ010000001">
    <property type="protein sequence ID" value="MBE5023840.1"/>
    <property type="molecule type" value="Genomic_DNA"/>
</dbReference>
<keyword evidence="1" id="KW-1133">Transmembrane helix</keyword>
<dbReference type="RefSeq" id="WP_193529250.1">
    <property type="nucleotide sequence ID" value="NZ_JADCJZ010000001.1"/>
</dbReference>
<evidence type="ECO:0008006" key="4">
    <source>
        <dbReference type="Google" id="ProtNLM"/>
    </source>
</evidence>
<evidence type="ECO:0000256" key="1">
    <source>
        <dbReference type="SAM" id="Phobius"/>
    </source>
</evidence>
<feature type="transmembrane region" description="Helical" evidence="1">
    <location>
        <begin position="40"/>
        <end position="59"/>
    </location>
</feature>